<accession>A0A0H2Y8N5</accession>
<reference evidence="1 2" key="1">
    <citation type="journal article" date="2006" name="J. Bacteriol.">
        <title>Complete genome sequence of Yersinia pestis strains Antiqua and Nepal516: evidence of gene reduction in an emerging pathogen.</title>
        <authorList>
            <person name="Chain P.S."/>
            <person name="Hu P."/>
            <person name="Malfatti S.A."/>
            <person name="Radnedge L."/>
            <person name="Larimer F."/>
            <person name="Vergez L.M."/>
            <person name="Worsham P."/>
            <person name="Chu M.C."/>
            <person name="Andersen G.L."/>
        </authorList>
    </citation>
    <scope>NUCLEOTIDE SEQUENCE [LARGE SCALE GENOMIC DNA]</scope>
    <source>
        <strain evidence="1 2">Antiqua</strain>
    </source>
</reference>
<organism evidence="1 2">
    <name type="scientific">Yersinia pestis bv. Antiqua (strain Antiqua)</name>
    <dbReference type="NCBI Taxonomy" id="360102"/>
    <lineage>
        <taxon>Bacteria</taxon>
        <taxon>Pseudomonadati</taxon>
        <taxon>Pseudomonadota</taxon>
        <taxon>Gammaproteobacteria</taxon>
        <taxon>Enterobacterales</taxon>
        <taxon>Yersiniaceae</taxon>
        <taxon>Yersinia</taxon>
    </lineage>
</organism>
<protein>
    <submittedName>
        <fullName evidence="1">Uncharacterized protein</fullName>
    </submittedName>
</protein>
<evidence type="ECO:0000313" key="1">
    <source>
        <dbReference type="EMBL" id="ABG13746.1"/>
    </source>
</evidence>
<dbReference type="EMBL" id="CP000308">
    <property type="protein sequence ID" value="ABG13746.1"/>
    <property type="molecule type" value="Genomic_DNA"/>
</dbReference>
<evidence type="ECO:0000313" key="2">
    <source>
        <dbReference type="Proteomes" id="UP000001971"/>
    </source>
</evidence>
<dbReference type="AlphaFoldDB" id="A0A0H2Y8N5"/>
<gene>
    <name evidence="1" type="ordered locus">YPA_1780</name>
</gene>
<dbReference type="Proteomes" id="UP000001971">
    <property type="component" value="Chromosome"/>
</dbReference>
<proteinExistence type="predicted"/>
<dbReference type="KEGG" id="ypa:YPA_1780"/>
<sequence length="110" mass="13026">MSGGQWLVQRPLSRIIMSASVFSRSRILCICDISVEDEYVRQPLSASVAWVLDMQAARVRGRLRFLKPKREARPRWRLTPLKDSYEIRFYPKRLPELWFFSAENAARKRL</sequence>
<name>A0A0H2Y8N5_YERPA</name>